<organism evidence="5 6">
    <name type="scientific">Ideonella livida</name>
    <dbReference type="NCBI Taxonomy" id="2707176"/>
    <lineage>
        <taxon>Bacteria</taxon>
        <taxon>Pseudomonadati</taxon>
        <taxon>Pseudomonadota</taxon>
        <taxon>Betaproteobacteria</taxon>
        <taxon>Burkholderiales</taxon>
        <taxon>Sphaerotilaceae</taxon>
        <taxon>Ideonella</taxon>
    </lineage>
</organism>
<dbReference type="InterPro" id="IPR050469">
    <property type="entry name" value="Diguanylate_Cyclase"/>
</dbReference>
<dbReference type="SUPFAM" id="SSF55073">
    <property type="entry name" value="Nucleotide cyclase"/>
    <property type="match status" value="1"/>
</dbReference>
<dbReference type="NCBIfam" id="TIGR00254">
    <property type="entry name" value="GGDEF"/>
    <property type="match status" value="1"/>
</dbReference>
<dbReference type="SMART" id="SM00267">
    <property type="entry name" value="GGDEF"/>
    <property type="match status" value="1"/>
</dbReference>
<evidence type="ECO:0000256" key="1">
    <source>
        <dbReference type="ARBA" id="ARBA00012528"/>
    </source>
</evidence>
<evidence type="ECO:0000256" key="2">
    <source>
        <dbReference type="ARBA" id="ARBA00034247"/>
    </source>
</evidence>
<dbReference type="EC" id="2.7.7.65" evidence="1"/>
<dbReference type="PROSITE" id="PS50887">
    <property type="entry name" value="GGDEF"/>
    <property type="match status" value="1"/>
</dbReference>
<dbReference type="InterPro" id="IPR029787">
    <property type="entry name" value="Nucleotide_cyclase"/>
</dbReference>
<keyword evidence="3" id="KW-1133">Transmembrane helix</keyword>
<dbReference type="Pfam" id="PF00990">
    <property type="entry name" value="GGDEF"/>
    <property type="match status" value="1"/>
</dbReference>
<keyword evidence="6" id="KW-1185">Reference proteome</keyword>
<proteinExistence type="predicted"/>
<feature type="transmembrane region" description="Helical" evidence="3">
    <location>
        <begin position="196"/>
        <end position="217"/>
    </location>
</feature>
<dbReference type="PANTHER" id="PTHR45138">
    <property type="entry name" value="REGULATORY COMPONENTS OF SENSORY TRANSDUCTION SYSTEM"/>
    <property type="match status" value="1"/>
</dbReference>
<comment type="caution">
    <text evidence="5">The sequence shown here is derived from an EMBL/GenBank/DDBJ whole genome shotgun (WGS) entry which is preliminary data.</text>
</comment>
<dbReference type="GO" id="GO:0005886">
    <property type="term" value="C:plasma membrane"/>
    <property type="evidence" value="ECO:0007669"/>
    <property type="project" value="TreeGrafter"/>
</dbReference>
<dbReference type="InterPro" id="IPR000160">
    <property type="entry name" value="GGDEF_dom"/>
</dbReference>
<reference evidence="5 6" key="1">
    <citation type="submission" date="2020-02" db="EMBL/GenBank/DDBJ databases">
        <title>Ideonella bacterium strain TBM-1.</title>
        <authorList>
            <person name="Chen W.-M."/>
        </authorList>
    </citation>
    <scope>NUCLEOTIDE SEQUENCE [LARGE SCALE GENOMIC DNA]</scope>
    <source>
        <strain evidence="5 6">TBM-1</strain>
    </source>
</reference>
<dbReference type="InterPro" id="IPR043128">
    <property type="entry name" value="Rev_trsase/Diguanyl_cyclase"/>
</dbReference>
<protein>
    <recommendedName>
        <fullName evidence="1">diguanylate cyclase</fullName>
        <ecNumber evidence="1">2.7.7.65</ecNumber>
    </recommendedName>
</protein>
<dbReference type="RefSeq" id="WP_163459554.1">
    <property type="nucleotide sequence ID" value="NZ_JAAGOH010000038.1"/>
</dbReference>
<feature type="transmembrane region" description="Helical" evidence="3">
    <location>
        <begin position="42"/>
        <end position="60"/>
    </location>
</feature>
<keyword evidence="3" id="KW-0812">Transmembrane</keyword>
<feature type="transmembrane region" description="Helical" evidence="3">
    <location>
        <begin position="153"/>
        <end position="176"/>
    </location>
</feature>
<comment type="catalytic activity">
    <reaction evidence="2">
        <text>2 GTP = 3',3'-c-di-GMP + 2 diphosphate</text>
        <dbReference type="Rhea" id="RHEA:24898"/>
        <dbReference type="ChEBI" id="CHEBI:33019"/>
        <dbReference type="ChEBI" id="CHEBI:37565"/>
        <dbReference type="ChEBI" id="CHEBI:58805"/>
        <dbReference type="EC" id="2.7.7.65"/>
    </reaction>
</comment>
<feature type="transmembrane region" description="Helical" evidence="3">
    <location>
        <begin position="72"/>
        <end position="96"/>
    </location>
</feature>
<accession>A0A7C9PJF2</accession>
<sequence>MQLIDENATLFAALVVTLLTTLGLLLLPTSLARDRGALYTWSAGNVCLALAQGVALTVSLGRDMVPAATVPWVISPSLSLIVLGAGLHSAAVARLLGVDTRVATVRHALLVATAHLLVAGVWGKPTLATVAVMVFTLGWTVHRIVMCWPWLRVFRGAAVMTAGMGLLVVLLIPGLLQHLSQPERLLTLELPVRPLPVLAVEMVLAVTVNLAFLMLVIEQLTRRLEQLSVTDPLTELRNRRGFLQAAQGLIQLQGRAEPHQRGAAVLLMDLDHFKQVNDTLGHKVGDEVLRTTAQRLRESLRQTDVLGRWGGEEFVALLPACPAARAAEAAQRVRQRLAEEPVPEGLPRVTISIGVATLPELPSETALESLIAQADERLYRAKRQRNCVVGDGAPAPAGG</sequence>
<evidence type="ECO:0000313" key="6">
    <source>
        <dbReference type="Proteomes" id="UP000484255"/>
    </source>
</evidence>
<dbReference type="AlphaFoldDB" id="A0A7C9PJF2"/>
<dbReference type="CDD" id="cd01949">
    <property type="entry name" value="GGDEF"/>
    <property type="match status" value="1"/>
</dbReference>
<feature type="domain" description="GGDEF" evidence="4">
    <location>
        <begin position="261"/>
        <end position="393"/>
    </location>
</feature>
<dbReference type="PANTHER" id="PTHR45138:SF9">
    <property type="entry name" value="DIGUANYLATE CYCLASE DGCM-RELATED"/>
    <property type="match status" value="1"/>
</dbReference>
<feature type="transmembrane region" description="Helical" evidence="3">
    <location>
        <begin position="116"/>
        <end position="141"/>
    </location>
</feature>
<gene>
    <name evidence="5" type="ORF">G3A44_20200</name>
</gene>
<name>A0A7C9PJF2_9BURK</name>
<dbReference type="Gene3D" id="3.30.70.270">
    <property type="match status" value="1"/>
</dbReference>
<evidence type="ECO:0000313" key="5">
    <source>
        <dbReference type="EMBL" id="NDY93517.1"/>
    </source>
</evidence>
<dbReference type="GO" id="GO:0043709">
    <property type="term" value="P:cell adhesion involved in single-species biofilm formation"/>
    <property type="evidence" value="ECO:0007669"/>
    <property type="project" value="TreeGrafter"/>
</dbReference>
<evidence type="ECO:0000256" key="3">
    <source>
        <dbReference type="SAM" id="Phobius"/>
    </source>
</evidence>
<dbReference type="Proteomes" id="UP000484255">
    <property type="component" value="Unassembled WGS sequence"/>
</dbReference>
<dbReference type="GO" id="GO:1902201">
    <property type="term" value="P:negative regulation of bacterial-type flagellum-dependent cell motility"/>
    <property type="evidence" value="ECO:0007669"/>
    <property type="project" value="TreeGrafter"/>
</dbReference>
<dbReference type="EMBL" id="JAAGOH010000038">
    <property type="protein sequence ID" value="NDY93517.1"/>
    <property type="molecule type" value="Genomic_DNA"/>
</dbReference>
<dbReference type="FunFam" id="3.30.70.270:FF:000001">
    <property type="entry name" value="Diguanylate cyclase domain protein"/>
    <property type="match status" value="1"/>
</dbReference>
<dbReference type="GO" id="GO:0052621">
    <property type="term" value="F:diguanylate cyclase activity"/>
    <property type="evidence" value="ECO:0007669"/>
    <property type="project" value="UniProtKB-EC"/>
</dbReference>
<evidence type="ECO:0000259" key="4">
    <source>
        <dbReference type="PROSITE" id="PS50887"/>
    </source>
</evidence>
<keyword evidence="3" id="KW-0472">Membrane</keyword>